<sequence length="219" mass="24106">MNTQQDKSLHLQVVADLICPWCFIGKRGLDRALVVLARDGIAVDVEWLPYQLNPTMPASGMDRKQFRTQRFGWENALAMDARAVDAGRRVGADFRYDRQSRTPNTLAAHRLSRLAWNEGGASLQDRLVDLLFVAYFTLGEDIGNTDVLELVALEAGMSPDAVARSRSYAEEVTRLESNSHALGINGVPSYLVDGHLVLNGSTSIDGYVRAITDAATRVT</sequence>
<dbReference type="InterPro" id="IPR001853">
    <property type="entry name" value="DSBA-like_thioredoxin_dom"/>
</dbReference>
<dbReference type="InterPro" id="IPR036249">
    <property type="entry name" value="Thioredoxin-like_sf"/>
</dbReference>
<keyword evidence="3" id="KW-1185">Reference proteome</keyword>
<protein>
    <submittedName>
        <fullName evidence="2">DsbA family protein</fullName>
    </submittedName>
</protein>
<dbReference type="Pfam" id="PF01323">
    <property type="entry name" value="DSBA"/>
    <property type="match status" value="1"/>
</dbReference>
<dbReference type="CDD" id="cd03024">
    <property type="entry name" value="DsbA_FrnE"/>
    <property type="match status" value="1"/>
</dbReference>
<evidence type="ECO:0000313" key="3">
    <source>
        <dbReference type="Proteomes" id="UP001501083"/>
    </source>
</evidence>
<evidence type="ECO:0000259" key="1">
    <source>
        <dbReference type="Pfam" id="PF01323"/>
    </source>
</evidence>
<dbReference type="Proteomes" id="UP001501083">
    <property type="component" value="Unassembled WGS sequence"/>
</dbReference>
<dbReference type="PANTHER" id="PTHR13887">
    <property type="entry name" value="GLUTATHIONE S-TRANSFERASE KAPPA"/>
    <property type="match status" value="1"/>
</dbReference>
<dbReference type="PANTHER" id="PTHR13887:SF41">
    <property type="entry name" value="THIOREDOXIN SUPERFAMILY PROTEIN"/>
    <property type="match status" value="1"/>
</dbReference>
<dbReference type="Gene3D" id="3.40.30.10">
    <property type="entry name" value="Glutaredoxin"/>
    <property type="match status" value="1"/>
</dbReference>
<comment type="caution">
    <text evidence="2">The sequence shown here is derived from an EMBL/GenBank/DDBJ whole genome shotgun (WGS) entry which is preliminary data.</text>
</comment>
<organism evidence="2 3">
    <name type="scientific">Lysobacter panacisoli</name>
    <dbReference type="NCBI Taxonomy" id="1255263"/>
    <lineage>
        <taxon>Bacteria</taxon>
        <taxon>Pseudomonadati</taxon>
        <taxon>Pseudomonadota</taxon>
        <taxon>Gammaproteobacteria</taxon>
        <taxon>Lysobacterales</taxon>
        <taxon>Lysobacteraceae</taxon>
        <taxon>Lysobacter</taxon>
    </lineage>
</organism>
<gene>
    <name evidence="2" type="ORF">GCM10025759_14810</name>
</gene>
<proteinExistence type="predicted"/>
<name>A0ABP9L8S4_9GAMM</name>
<dbReference type="SUPFAM" id="SSF52833">
    <property type="entry name" value="Thioredoxin-like"/>
    <property type="match status" value="1"/>
</dbReference>
<feature type="domain" description="DSBA-like thioredoxin" evidence="1">
    <location>
        <begin position="12"/>
        <end position="211"/>
    </location>
</feature>
<reference evidence="3" key="1">
    <citation type="journal article" date="2019" name="Int. J. Syst. Evol. Microbiol.">
        <title>The Global Catalogue of Microorganisms (GCM) 10K type strain sequencing project: providing services to taxonomists for standard genome sequencing and annotation.</title>
        <authorList>
            <consortium name="The Broad Institute Genomics Platform"/>
            <consortium name="The Broad Institute Genome Sequencing Center for Infectious Disease"/>
            <person name="Wu L."/>
            <person name="Ma J."/>
        </authorList>
    </citation>
    <scope>NUCLEOTIDE SEQUENCE [LARGE SCALE GENOMIC DNA]</scope>
    <source>
        <strain evidence="3">JCM 19212</strain>
    </source>
</reference>
<dbReference type="EMBL" id="BAABKY010000002">
    <property type="protein sequence ID" value="GAA5073521.1"/>
    <property type="molecule type" value="Genomic_DNA"/>
</dbReference>
<dbReference type="RefSeq" id="WP_158986502.1">
    <property type="nucleotide sequence ID" value="NZ_BAABKY010000002.1"/>
</dbReference>
<accession>A0ABP9L8S4</accession>
<evidence type="ECO:0000313" key="2">
    <source>
        <dbReference type="EMBL" id="GAA5073521.1"/>
    </source>
</evidence>